<dbReference type="SMART" id="SM00382">
    <property type="entry name" value="AAA"/>
    <property type="match status" value="1"/>
</dbReference>
<dbReference type="InterPro" id="IPR017871">
    <property type="entry name" value="ABC_transporter-like_CS"/>
</dbReference>
<dbReference type="OrthoDB" id="3282096at2"/>
<evidence type="ECO:0000313" key="5">
    <source>
        <dbReference type="EMBL" id="AKK07092.1"/>
    </source>
</evidence>
<dbReference type="InterPro" id="IPR050153">
    <property type="entry name" value="Metal_Ion_Import_ABC"/>
</dbReference>
<proteinExistence type="predicted"/>
<dbReference type="PATRIC" id="fig|571915.4.peg.3004"/>
<reference evidence="6" key="2">
    <citation type="submission" date="2015-05" db="EMBL/GenBank/DDBJ databases">
        <title>Complete genome sequence of Corynebacterium mustelae DSM 45274, isolated from various tissues of a male ferret with lethal sepsis.</title>
        <authorList>
            <person name="Ruckert C."/>
            <person name="Albersmeier A."/>
            <person name="Winkler A."/>
            <person name="Tauch A."/>
        </authorList>
    </citation>
    <scope>NUCLEOTIDE SEQUENCE [LARGE SCALE GENOMIC DNA]</scope>
    <source>
        <strain evidence="6">DSM 45274</strain>
    </source>
</reference>
<accession>A0A0G3H7E9</accession>
<evidence type="ECO:0000313" key="6">
    <source>
        <dbReference type="Proteomes" id="UP000035199"/>
    </source>
</evidence>
<dbReference type="PANTHER" id="PTHR42734">
    <property type="entry name" value="METAL TRANSPORT SYSTEM ATP-BINDING PROTEIN TM_0124-RELATED"/>
    <property type="match status" value="1"/>
</dbReference>
<organism evidence="5 6">
    <name type="scientific">Corynebacterium mustelae</name>
    <dbReference type="NCBI Taxonomy" id="571915"/>
    <lineage>
        <taxon>Bacteria</taxon>
        <taxon>Bacillati</taxon>
        <taxon>Actinomycetota</taxon>
        <taxon>Actinomycetes</taxon>
        <taxon>Mycobacteriales</taxon>
        <taxon>Corynebacteriaceae</taxon>
        <taxon>Corynebacterium</taxon>
    </lineage>
</organism>
<evidence type="ECO:0000259" key="4">
    <source>
        <dbReference type="PROSITE" id="PS50893"/>
    </source>
</evidence>
<dbReference type="InterPro" id="IPR027417">
    <property type="entry name" value="P-loop_NTPase"/>
</dbReference>
<keyword evidence="1" id="KW-0813">Transport</keyword>
<dbReference type="GO" id="GO:0016887">
    <property type="term" value="F:ATP hydrolysis activity"/>
    <property type="evidence" value="ECO:0007669"/>
    <property type="project" value="InterPro"/>
</dbReference>
<dbReference type="InterPro" id="IPR003439">
    <property type="entry name" value="ABC_transporter-like_ATP-bd"/>
</dbReference>
<dbReference type="Pfam" id="PF00005">
    <property type="entry name" value="ABC_tran"/>
    <property type="match status" value="1"/>
</dbReference>
<dbReference type="Proteomes" id="UP000035199">
    <property type="component" value="Chromosome"/>
</dbReference>
<reference evidence="5 6" key="1">
    <citation type="journal article" date="2015" name="Genome Announc.">
        <title>Complete Genome Sequence of the Type Strain Corynebacterium mustelae DSM 45274, Isolated from Various Tissues of a Male Ferret with Lethal Sepsis.</title>
        <authorList>
            <person name="Ruckert C."/>
            <person name="Eimer J."/>
            <person name="Winkler A."/>
            <person name="Tauch A."/>
        </authorList>
    </citation>
    <scope>NUCLEOTIDE SEQUENCE [LARGE SCALE GENOMIC DNA]</scope>
    <source>
        <strain evidence="5 6">DSM 45274</strain>
    </source>
</reference>
<keyword evidence="3" id="KW-0067">ATP-binding</keyword>
<gene>
    <name evidence="5" type="ORF">CMUST_13995</name>
</gene>
<feature type="domain" description="ABC transporter" evidence="4">
    <location>
        <begin position="6"/>
        <end position="218"/>
    </location>
</feature>
<keyword evidence="6" id="KW-1185">Reference proteome</keyword>
<dbReference type="Gene3D" id="3.40.50.300">
    <property type="entry name" value="P-loop containing nucleotide triphosphate hydrolases"/>
    <property type="match status" value="1"/>
</dbReference>
<protein>
    <submittedName>
        <fullName evidence="5">ATPase component of Mn/Zn ABC-type transporter</fullName>
    </submittedName>
</protein>
<dbReference type="PROSITE" id="PS00211">
    <property type="entry name" value="ABC_TRANSPORTER_1"/>
    <property type="match status" value="1"/>
</dbReference>
<dbReference type="AlphaFoldDB" id="A0A0G3H7E9"/>
<name>A0A0G3H7E9_9CORY</name>
<dbReference type="STRING" id="571915.CMUST_13995"/>
<dbReference type="InterPro" id="IPR003593">
    <property type="entry name" value="AAA+_ATPase"/>
</dbReference>
<dbReference type="PROSITE" id="PS50893">
    <property type="entry name" value="ABC_TRANSPORTER_2"/>
    <property type="match status" value="1"/>
</dbReference>
<evidence type="ECO:0000256" key="1">
    <source>
        <dbReference type="ARBA" id="ARBA00022448"/>
    </source>
</evidence>
<sequence length="218" mass="23328">MAQPVIAAHNIAVGYGGPPIIRDVTFDLHPSEALALIGANGSGKSTLLKGITGLSEVRGQLTITGTVGYVPQHQDIDPSFPATARGVVEMGLYPNTPWWRRIPKEPVTAAIDAVGLREIQHTRFGDLSGGQRQRILIARALVTKPHVLLLDEPFNGLDPQSRTELVLTIRNLIAGGTSLIIATHDYSLAHDTCQRCAIVADGTITVLDTKEALADYGQ</sequence>
<dbReference type="EMBL" id="CP011542">
    <property type="protein sequence ID" value="AKK07092.1"/>
    <property type="molecule type" value="Genomic_DNA"/>
</dbReference>
<dbReference type="SUPFAM" id="SSF52540">
    <property type="entry name" value="P-loop containing nucleoside triphosphate hydrolases"/>
    <property type="match status" value="1"/>
</dbReference>
<dbReference type="KEGG" id="cmv:CMUST_13995"/>
<keyword evidence="2" id="KW-0547">Nucleotide-binding</keyword>
<evidence type="ECO:0000256" key="2">
    <source>
        <dbReference type="ARBA" id="ARBA00022741"/>
    </source>
</evidence>
<dbReference type="GO" id="GO:0005524">
    <property type="term" value="F:ATP binding"/>
    <property type="evidence" value="ECO:0007669"/>
    <property type="project" value="UniProtKB-KW"/>
</dbReference>
<dbReference type="RefSeq" id="WP_047262990.1">
    <property type="nucleotide sequence ID" value="NZ_CP011542.1"/>
</dbReference>
<evidence type="ECO:0000256" key="3">
    <source>
        <dbReference type="ARBA" id="ARBA00022840"/>
    </source>
</evidence>